<dbReference type="GO" id="GO:0005886">
    <property type="term" value="C:plasma membrane"/>
    <property type="evidence" value="ECO:0007669"/>
    <property type="project" value="UniProtKB-SubCell"/>
</dbReference>
<dbReference type="GO" id="GO:0007189">
    <property type="term" value="P:adenylate cyclase-activating G protein-coupled receptor signaling pathway"/>
    <property type="evidence" value="ECO:0007669"/>
    <property type="project" value="TreeGrafter"/>
</dbReference>
<evidence type="ECO:0000256" key="11">
    <source>
        <dbReference type="ARBA" id="ARBA00023180"/>
    </source>
</evidence>
<feature type="region of interest" description="Disordered" evidence="15">
    <location>
        <begin position="438"/>
        <end position="458"/>
    </location>
</feature>
<evidence type="ECO:0000259" key="18">
    <source>
        <dbReference type="PROSITE" id="PS50261"/>
    </source>
</evidence>
<dbReference type="SMART" id="SM00303">
    <property type="entry name" value="GPS"/>
    <property type="match status" value="1"/>
</dbReference>
<evidence type="ECO:0000256" key="10">
    <source>
        <dbReference type="ARBA" id="ARBA00023170"/>
    </source>
</evidence>
<feature type="transmembrane region" description="Helical" evidence="16">
    <location>
        <begin position="1470"/>
        <end position="1492"/>
    </location>
</feature>
<dbReference type="FunFam" id="2.60.220.50:FF:000006">
    <property type="entry name" value="Adhesion G-protein coupled receptor G6"/>
    <property type="match status" value="1"/>
</dbReference>
<keyword evidence="11" id="KW-0325">Glycoprotein</keyword>
<dbReference type="GO" id="GO:0060347">
    <property type="term" value="P:heart trabecula formation"/>
    <property type="evidence" value="ECO:0007669"/>
    <property type="project" value="TreeGrafter"/>
</dbReference>
<evidence type="ECO:0000256" key="6">
    <source>
        <dbReference type="ARBA" id="ARBA00022989"/>
    </source>
</evidence>
<dbReference type="OrthoDB" id="10037534at2759"/>
<dbReference type="InterPro" id="IPR017981">
    <property type="entry name" value="GPCR_2-like_7TM"/>
</dbReference>
<feature type="transmembrane region" description="Helical" evidence="16">
    <location>
        <begin position="1617"/>
        <end position="1637"/>
    </location>
</feature>
<dbReference type="InterPro" id="IPR057333">
    <property type="entry name" value="SEA_Gpr126"/>
</dbReference>
<evidence type="ECO:0000259" key="17">
    <source>
        <dbReference type="PROSITE" id="PS50221"/>
    </source>
</evidence>
<reference evidence="19" key="3">
    <citation type="submission" date="2025-09" db="UniProtKB">
        <authorList>
            <consortium name="Ensembl"/>
        </authorList>
    </citation>
    <scope>IDENTIFICATION</scope>
</reference>
<dbReference type="Pfam" id="PF00002">
    <property type="entry name" value="7tm_2"/>
    <property type="match status" value="1"/>
</dbReference>
<dbReference type="SUPFAM" id="SSF81321">
    <property type="entry name" value="Family A G protein-coupled receptor-like"/>
    <property type="match status" value="1"/>
</dbReference>
<dbReference type="Proteomes" id="UP000472272">
    <property type="component" value="Chromosome 3"/>
</dbReference>
<dbReference type="PROSITE" id="PS50261">
    <property type="entry name" value="G_PROTEIN_RECEP_F2_4"/>
    <property type="match status" value="1"/>
</dbReference>
<evidence type="ECO:0000256" key="14">
    <source>
        <dbReference type="ARBA" id="ARBA00082039"/>
    </source>
</evidence>
<evidence type="ECO:0000256" key="3">
    <source>
        <dbReference type="ARBA" id="ARBA00022475"/>
    </source>
</evidence>
<evidence type="ECO:0000256" key="9">
    <source>
        <dbReference type="ARBA" id="ARBA00023157"/>
    </source>
</evidence>
<keyword evidence="12" id="KW-0807">Transducer</keyword>
<dbReference type="GO" id="GO:0043236">
    <property type="term" value="F:laminin binding"/>
    <property type="evidence" value="ECO:0007669"/>
    <property type="project" value="TreeGrafter"/>
</dbReference>
<dbReference type="InterPro" id="IPR057244">
    <property type="entry name" value="GAIN_B"/>
</dbReference>
<dbReference type="Pfam" id="PF01825">
    <property type="entry name" value="GPS"/>
    <property type="match status" value="1"/>
</dbReference>
<feature type="domain" description="G-protein coupled receptors family 2 profile 2" evidence="18">
    <location>
        <begin position="1406"/>
        <end position="1666"/>
    </location>
</feature>
<reference evidence="19 20" key="1">
    <citation type="journal article" date="2019" name="Proc. Natl. Acad. Sci. U.S.A.">
        <title>Regulatory changes in pterin and carotenoid genes underlie balanced color polymorphisms in the wall lizard.</title>
        <authorList>
            <person name="Andrade P."/>
            <person name="Pinho C."/>
            <person name="Perez I de Lanuza G."/>
            <person name="Afonso S."/>
            <person name="Brejcha J."/>
            <person name="Rubin C.J."/>
            <person name="Wallerman O."/>
            <person name="Pereira P."/>
            <person name="Sabatino S.J."/>
            <person name="Bellati A."/>
            <person name="Pellitteri-Rosa D."/>
            <person name="Bosakova Z."/>
            <person name="Bunikis I."/>
            <person name="Carretero M.A."/>
            <person name="Feiner N."/>
            <person name="Marsik P."/>
            <person name="Pauperio F."/>
            <person name="Salvi D."/>
            <person name="Soler L."/>
            <person name="While G.M."/>
            <person name="Uller T."/>
            <person name="Font E."/>
            <person name="Andersson L."/>
            <person name="Carneiro M."/>
        </authorList>
    </citation>
    <scope>NUCLEOTIDE SEQUENCE</scope>
</reference>
<evidence type="ECO:0000256" key="13">
    <source>
        <dbReference type="ARBA" id="ARBA00069922"/>
    </source>
</evidence>
<dbReference type="RefSeq" id="XP_028579398.1">
    <property type="nucleotide sequence ID" value="XM_028723565.1"/>
</dbReference>
<evidence type="ECO:0000256" key="2">
    <source>
        <dbReference type="ARBA" id="ARBA00007343"/>
    </source>
</evidence>
<proteinExistence type="inferred from homology"/>
<dbReference type="FunFam" id="1.20.1070.10:FF:000052">
    <property type="entry name" value="Adhesion G-protein coupled receptor G6"/>
    <property type="match status" value="1"/>
</dbReference>
<keyword evidence="6 16" id="KW-1133">Transmembrane helix</keyword>
<feature type="transmembrane region" description="Helical" evidence="16">
    <location>
        <begin position="1568"/>
        <end position="1596"/>
    </location>
</feature>
<dbReference type="Gene3D" id="2.60.220.50">
    <property type="match status" value="1"/>
</dbReference>
<dbReference type="Pfam" id="PF25307">
    <property type="entry name" value="SEA_Gpr126"/>
    <property type="match status" value="1"/>
</dbReference>
<gene>
    <name evidence="19" type="primary">ADGRG6</name>
</gene>
<name>A0A670HST4_PODMU</name>
<keyword evidence="7" id="KW-0297">G-protein coupled receptor</keyword>
<dbReference type="InterPro" id="IPR046338">
    <property type="entry name" value="GAIN_dom_sf"/>
</dbReference>
<dbReference type="Pfam" id="PF26574">
    <property type="entry name" value="GAIN_ADGRG2"/>
    <property type="match status" value="1"/>
</dbReference>
<evidence type="ECO:0000256" key="7">
    <source>
        <dbReference type="ARBA" id="ARBA00023040"/>
    </source>
</evidence>
<feature type="transmembrane region" description="Helical" evidence="16">
    <location>
        <begin position="1643"/>
        <end position="1665"/>
    </location>
</feature>
<dbReference type="GeneID" id="114594202"/>
<dbReference type="InterPro" id="IPR058857">
    <property type="entry name" value="GAIN_ADGRG2/6"/>
</dbReference>
<sequence>MKAPATVVFRVKRSSADSSQPILQGQEDSKIRGVKNIGIISTPIVWPVKQRPLHGSKSASIEQSPERKNALNYFIPTTPEVTSSAPEEQSISQVNILGPFTEQVNIDENSSLKYSIFNNVSGHSKSLLIESSNQREIPTIPLDHIRNMVLPLQQSESVDREPIWTWAPQLEDPKSDSLFPSLSKSIFHQPTENTQWLLSTNSYTFSSAYKYAYNFLQSLSEVATYNQAVSDISEEMLPSLSVQSSYTHHMQLFQETKVDLLEKSLGNVYLEPTKRILQEDSIRNGFYIFGELQPTKFNYIKDYNSVHFKKQVFKQSANPSGSLQNMKAWFPDVVPIIQPTEVFLPAEYSTELQSLSAVLPKRDTHSEIQQTVFVSSLYHGTFNTAPLKGGLFTFRPLTEEEVVEASSPEDEFELPDTFIAYINSMSLSLISLENKVPGSGHVENSEPDKPHNDMTLPTIDSKRMDKVSKSWKPGDLSRPTQYVDNWILGKDPLVPSEDSTERWQLFFSQSVSSLTEGVLLPATETDDITMQTTPNNSTVDHGTEQINTSTSVSEKNREKHNSVVPILLSRISESMERTFPLETKRDLPLNISVSMNDESPLYFPLTSLEIPVIQPSMHLQISTSDRLYVKLKSTAVLATQKILDKTQAGYIINTFPYHTDLLTQTFKPPCTESACTVSALSLINVQFGSHSAALMVSTPLISRSLLSDLGQNSPDLGYSWNEVLNVQTSPLNESHITVNVKQPLEDSENKRTPSLQLENVDTVVGDVDHESIKPNIEAAISGEESVWKMHLFSKHTYSSANKVLPSFNPSNNYATDLYIWTISPSFEDFLDYDKTTTYHSFLEPTISLVTDVIAESPPFLESIIHFNESTLNSTNVTIGMTLLHNLQTQGSVEKVTHEFFLSNVTSKANQSIVAHTTLSPSTSSPKSLLSCFLCNIFIDRDCPCGPEVKHRGLFYRIAITVYTSNLESESSVQNAVAEWLNRTFQNWNYTVYVVNISVQLSTVKEGVREKRSTNDQSFDVRALLVYNSSSNVSLEKHMIEKKLKSSNETMGNGLKLDKVDVNPIEKCEREEYPLNYLWTETRPTVTDFTPCQGSSTQNASRTCFLNLGNYTSYWGAPDLRNCTDNAADIANQLLNLTGEGQQLTSDKVNDVIQKLKKIVNDEEINESLGSTVVTIFSNILTSSDSVLAASSSEAIKTIDALALKIQFAGPSMSISTRNLALGVSSLNSTSFNGSSFSVGPQNNASDFQIGFDKSQDNSLASVALPPSLLTQLSPEELEAVSRAQFTFFNKNGLFQDAEAHTNLTSYVVACSIGNSTIRDLQDSVKITIKHTVKQDKIQKAPKPTCVFWDMNRNKGQGGWNPTGCLAQAESNENETVCLCNHLTHFGVLMDLPGTALQIDTENTKVLTFITYIGCGISAIFSAATLLTYIAFEKLRRDYPSKILMNLSTALLCLNLVFLLDGWIASFDVEALCIAIAALLHYFLLATFTWMGLEAVHMYIALVKVFNTYIRRYILKFCIIGWGLPAVVIIIVLAVTNTNANSIYNKDLYGKNSKGQGGDDFCWIKNTSVFYVTCVGYFGIMFLMNIAMFVVVMMQICGRNGKRSNRTMREEILRNLRSVVSLTFLLGMTWGFAFFAWGPLYLPFVYLFCIFNSLQGLFIFIFHCAMKENVQKQWRRHLCCGRFRLADNSDWSKTATNIIKKSSDNLGKSLSSSSIGSNSTYLTSKSKSTSNTYLQRSSHSDNVFLDKHSPKYVQVDTEQTSIIPVHQVIDKVKGYYSTHSDNFYKNIIMSDSLSHSTKF</sequence>
<feature type="transmembrane region" description="Helical" evidence="16">
    <location>
        <begin position="1512"/>
        <end position="1534"/>
    </location>
</feature>
<evidence type="ECO:0000256" key="4">
    <source>
        <dbReference type="ARBA" id="ARBA00022692"/>
    </source>
</evidence>
<keyword evidence="3" id="KW-1003">Cell membrane</keyword>
<evidence type="ECO:0000256" key="16">
    <source>
        <dbReference type="SAM" id="Phobius"/>
    </source>
</evidence>
<keyword evidence="8 16" id="KW-0472">Membrane</keyword>
<dbReference type="KEGG" id="pmua:114594202"/>
<dbReference type="Gene3D" id="1.20.1070.10">
    <property type="entry name" value="Rhodopsin 7-helix transmembrane proteins"/>
    <property type="match status" value="1"/>
</dbReference>
<dbReference type="GeneTree" id="ENSGT00940000155621"/>
<comment type="similarity">
    <text evidence="2">Belongs to the G-protein coupled receptor 2 family. Adhesion G-protein coupled receptor (ADGR) subfamily.</text>
</comment>
<evidence type="ECO:0000313" key="19">
    <source>
        <dbReference type="Ensembl" id="ENSPMRP00000002295.1"/>
    </source>
</evidence>
<dbReference type="GO" id="GO:0004930">
    <property type="term" value="F:G protein-coupled receptor activity"/>
    <property type="evidence" value="ECO:0007669"/>
    <property type="project" value="UniProtKB-KW"/>
</dbReference>
<dbReference type="InterPro" id="IPR000832">
    <property type="entry name" value="GPCR_2_secretin-like"/>
</dbReference>
<dbReference type="PANTHER" id="PTHR12011:SF290">
    <property type="entry name" value="ADHESION G-PROTEIN COUPLED RECEPTOR G6"/>
    <property type="match status" value="1"/>
</dbReference>
<dbReference type="CTD" id="57211"/>
<feature type="compositionally biased region" description="Polar residues" evidence="15">
    <location>
        <begin position="528"/>
        <end position="553"/>
    </location>
</feature>
<keyword evidence="5" id="KW-0732">Signal</keyword>
<evidence type="ECO:0000256" key="12">
    <source>
        <dbReference type="ARBA" id="ARBA00023224"/>
    </source>
</evidence>
<dbReference type="InterPro" id="IPR017983">
    <property type="entry name" value="GPCR_2_secretin-like_CS"/>
</dbReference>
<dbReference type="Ensembl" id="ENSPMRT00000002440.1">
    <property type="protein sequence ID" value="ENSPMRP00000002295.1"/>
    <property type="gene ID" value="ENSPMRG00000001581.1"/>
</dbReference>
<reference evidence="19" key="2">
    <citation type="submission" date="2025-08" db="UniProtKB">
        <authorList>
            <consortium name="Ensembl"/>
        </authorList>
    </citation>
    <scope>IDENTIFICATION</scope>
</reference>
<dbReference type="PROSITE" id="PS00650">
    <property type="entry name" value="G_PROTEIN_RECEP_F2_2"/>
    <property type="match status" value="1"/>
</dbReference>
<dbReference type="PRINTS" id="PR00249">
    <property type="entry name" value="GPCRSECRETIN"/>
</dbReference>
<keyword evidence="4 16" id="KW-0812">Transmembrane</keyword>
<evidence type="ECO:0000313" key="20">
    <source>
        <dbReference type="Proteomes" id="UP000472272"/>
    </source>
</evidence>
<accession>A0A670HST4</accession>
<comment type="subcellular location">
    <subcellularLocation>
        <location evidence="1">Cell membrane</location>
        <topology evidence="1">Multi-pass membrane protein</topology>
    </subcellularLocation>
</comment>
<keyword evidence="10" id="KW-0675">Receptor</keyword>
<feature type="transmembrane region" description="Helical" evidence="16">
    <location>
        <begin position="1443"/>
        <end position="1464"/>
    </location>
</feature>
<dbReference type="CDD" id="cd15996">
    <property type="entry name" value="7tmB2_GPR126"/>
    <property type="match status" value="1"/>
</dbReference>
<organism evidence="19 20">
    <name type="scientific">Podarcis muralis</name>
    <name type="common">Wall lizard</name>
    <name type="synonym">Lacerta muralis</name>
    <dbReference type="NCBI Taxonomy" id="64176"/>
    <lineage>
        <taxon>Eukaryota</taxon>
        <taxon>Metazoa</taxon>
        <taxon>Chordata</taxon>
        <taxon>Craniata</taxon>
        <taxon>Vertebrata</taxon>
        <taxon>Euteleostomi</taxon>
        <taxon>Lepidosauria</taxon>
        <taxon>Squamata</taxon>
        <taxon>Bifurcata</taxon>
        <taxon>Unidentata</taxon>
        <taxon>Episquamata</taxon>
        <taxon>Laterata</taxon>
        <taxon>Lacertibaenia</taxon>
        <taxon>Lacertidae</taxon>
        <taxon>Podarcis</taxon>
    </lineage>
</organism>
<feature type="domain" description="GAIN-B" evidence="17">
    <location>
        <begin position="1210"/>
        <end position="1395"/>
    </location>
</feature>
<protein>
    <recommendedName>
        <fullName evidence="13">Adhesion G-protein coupled receptor G6</fullName>
    </recommendedName>
    <alternativeName>
        <fullName evidence="14">G-protein coupled receptor 126</fullName>
    </alternativeName>
</protein>
<feature type="compositionally biased region" description="Basic and acidic residues" evidence="15">
    <location>
        <begin position="443"/>
        <end position="452"/>
    </location>
</feature>
<feature type="transmembrane region" description="Helical" evidence="16">
    <location>
        <begin position="1408"/>
        <end position="1431"/>
    </location>
</feature>
<dbReference type="PROSITE" id="PS50221">
    <property type="entry name" value="GAIN_B"/>
    <property type="match status" value="1"/>
</dbReference>
<dbReference type="GO" id="GO:0007166">
    <property type="term" value="P:cell surface receptor signaling pathway"/>
    <property type="evidence" value="ECO:0007669"/>
    <property type="project" value="InterPro"/>
</dbReference>
<dbReference type="GO" id="GO:0022011">
    <property type="term" value="P:myelination in peripheral nervous system"/>
    <property type="evidence" value="ECO:0007669"/>
    <property type="project" value="TreeGrafter"/>
</dbReference>
<evidence type="ECO:0000256" key="8">
    <source>
        <dbReference type="ARBA" id="ARBA00023136"/>
    </source>
</evidence>
<feature type="region of interest" description="Disordered" evidence="15">
    <location>
        <begin position="528"/>
        <end position="557"/>
    </location>
</feature>
<evidence type="ECO:0000256" key="1">
    <source>
        <dbReference type="ARBA" id="ARBA00004651"/>
    </source>
</evidence>
<dbReference type="PANTHER" id="PTHR12011">
    <property type="entry name" value="ADHESION G-PROTEIN COUPLED RECEPTOR"/>
    <property type="match status" value="1"/>
</dbReference>
<evidence type="ECO:0000256" key="5">
    <source>
        <dbReference type="ARBA" id="ARBA00022729"/>
    </source>
</evidence>
<evidence type="ECO:0000256" key="15">
    <source>
        <dbReference type="SAM" id="MobiDB-lite"/>
    </source>
</evidence>
<dbReference type="InterPro" id="IPR000203">
    <property type="entry name" value="GPS"/>
</dbReference>
<keyword evidence="9" id="KW-1015">Disulfide bond</keyword>
<keyword evidence="20" id="KW-1185">Reference proteome</keyword>